<accession>A0ABD3EGM2</accession>
<comment type="caution">
    <text evidence="2">The sequence shown here is derived from an EMBL/GenBank/DDBJ whole genome shotgun (WGS) entry which is preliminary data.</text>
</comment>
<proteinExistence type="predicted"/>
<sequence>MAFREKVIYALNVTLKKDCSFFNPIISVYSSLGLIVIMRTRSSFLFERL</sequence>
<dbReference type="AlphaFoldDB" id="A0ABD3EGM2"/>
<feature type="transmembrane region" description="Helical" evidence="1">
    <location>
        <begin position="20"/>
        <end position="38"/>
    </location>
</feature>
<keyword evidence="1" id="KW-1133">Transmembrane helix</keyword>
<keyword evidence="3" id="KW-1185">Reference proteome</keyword>
<dbReference type="EMBL" id="JAVIJP010000005">
    <property type="protein sequence ID" value="KAL3652329.1"/>
    <property type="molecule type" value="Genomic_DNA"/>
</dbReference>
<evidence type="ECO:0000256" key="1">
    <source>
        <dbReference type="SAM" id="Phobius"/>
    </source>
</evidence>
<keyword evidence="1" id="KW-0472">Membrane</keyword>
<keyword evidence="1" id="KW-0812">Transmembrane</keyword>
<reference evidence="3" key="1">
    <citation type="journal article" date="2024" name="IScience">
        <title>Strigolactones Initiate the Formation of Haustorium-like Structures in Castilleja.</title>
        <authorList>
            <person name="Buerger M."/>
            <person name="Peterson D."/>
            <person name="Chory J."/>
        </authorList>
    </citation>
    <scope>NUCLEOTIDE SEQUENCE [LARGE SCALE GENOMIC DNA]</scope>
</reference>
<name>A0ABD3EGM2_9LAMI</name>
<dbReference type="Proteomes" id="UP001632038">
    <property type="component" value="Unassembled WGS sequence"/>
</dbReference>
<evidence type="ECO:0000313" key="3">
    <source>
        <dbReference type="Proteomes" id="UP001632038"/>
    </source>
</evidence>
<gene>
    <name evidence="2" type="ORF">CASFOL_002010</name>
</gene>
<organism evidence="2 3">
    <name type="scientific">Castilleja foliolosa</name>
    <dbReference type="NCBI Taxonomy" id="1961234"/>
    <lineage>
        <taxon>Eukaryota</taxon>
        <taxon>Viridiplantae</taxon>
        <taxon>Streptophyta</taxon>
        <taxon>Embryophyta</taxon>
        <taxon>Tracheophyta</taxon>
        <taxon>Spermatophyta</taxon>
        <taxon>Magnoliopsida</taxon>
        <taxon>eudicotyledons</taxon>
        <taxon>Gunneridae</taxon>
        <taxon>Pentapetalae</taxon>
        <taxon>asterids</taxon>
        <taxon>lamiids</taxon>
        <taxon>Lamiales</taxon>
        <taxon>Orobanchaceae</taxon>
        <taxon>Pedicularideae</taxon>
        <taxon>Castillejinae</taxon>
        <taxon>Castilleja</taxon>
    </lineage>
</organism>
<evidence type="ECO:0000313" key="2">
    <source>
        <dbReference type="EMBL" id="KAL3652329.1"/>
    </source>
</evidence>
<protein>
    <submittedName>
        <fullName evidence="2">Uncharacterized protein</fullName>
    </submittedName>
</protein>